<accession>A0ABV9LKT8</accession>
<evidence type="ECO:0000259" key="4">
    <source>
        <dbReference type="PROSITE" id="PS50234"/>
    </source>
</evidence>
<dbReference type="PROSITE" id="PS50234">
    <property type="entry name" value="VWFA"/>
    <property type="match status" value="1"/>
</dbReference>
<dbReference type="Gene3D" id="3.40.50.410">
    <property type="entry name" value="von Willebrand factor, type A domain"/>
    <property type="match status" value="1"/>
</dbReference>
<dbReference type="EMBL" id="JBHSGR010000011">
    <property type="protein sequence ID" value="MFC4694093.1"/>
    <property type="molecule type" value="Genomic_DNA"/>
</dbReference>
<dbReference type="SUPFAM" id="SSF53300">
    <property type="entry name" value="vWA-like"/>
    <property type="match status" value="1"/>
</dbReference>
<name>A0ABV9LKT8_9ACTN</name>
<feature type="region of interest" description="Disordered" evidence="1">
    <location>
        <begin position="851"/>
        <end position="942"/>
    </location>
</feature>
<feature type="domain" description="VWFA" evidence="4">
    <location>
        <begin position="61"/>
        <end position="296"/>
    </location>
</feature>
<keyword evidence="3" id="KW-0732">Signal</keyword>
<protein>
    <submittedName>
        <fullName evidence="5">VWA domain-containing protein</fullName>
    </submittedName>
</protein>
<dbReference type="Proteomes" id="UP001596025">
    <property type="component" value="Unassembled WGS sequence"/>
</dbReference>
<proteinExistence type="predicted"/>
<feature type="compositionally biased region" description="Pro residues" evidence="1">
    <location>
        <begin position="862"/>
        <end position="871"/>
    </location>
</feature>
<keyword evidence="2" id="KW-0472">Membrane</keyword>
<dbReference type="SMART" id="SM00327">
    <property type="entry name" value="VWA"/>
    <property type="match status" value="1"/>
</dbReference>
<evidence type="ECO:0000313" key="5">
    <source>
        <dbReference type="EMBL" id="MFC4694093.1"/>
    </source>
</evidence>
<evidence type="ECO:0000256" key="3">
    <source>
        <dbReference type="SAM" id="SignalP"/>
    </source>
</evidence>
<organism evidence="5 6">
    <name type="scientific">Geodermatophilus arenarius</name>
    <dbReference type="NCBI Taxonomy" id="1137990"/>
    <lineage>
        <taxon>Bacteria</taxon>
        <taxon>Bacillati</taxon>
        <taxon>Actinomycetota</taxon>
        <taxon>Actinomycetes</taxon>
        <taxon>Geodermatophilales</taxon>
        <taxon>Geodermatophilaceae</taxon>
        <taxon>Geodermatophilus</taxon>
    </lineage>
</organism>
<dbReference type="CDD" id="cd00198">
    <property type="entry name" value="vWFA"/>
    <property type="match status" value="1"/>
</dbReference>
<keyword evidence="2" id="KW-0812">Transmembrane</keyword>
<dbReference type="InterPro" id="IPR002035">
    <property type="entry name" value="VWF_A"/>
</dbReference>
<reference evidence="6" key="1">
    <citation type="journal article" date="2019" name="Int. J. Syst. Evol. Microbiol.">
        <title>The Global Catalogue of Microorganisms (GCM) 10K type strain sequencing project: providing services to taxonomists for standard genome sequencing and annotation.</title>
        <authorList>
            <consortium name="The Broad Institute Genomics Platform"/>
            <consortium name="The Broad Institute Genome Sequencing Center for Infectious Disease"/>
            <person name="Wu L."/>
            <person name="Ma J."/>
        </authorList>
    </citation>
    <scope>NUCLEOTIDE SEQUENCE [LARGE SCALE GENOMIC DNA]</scope>
    <source>
        <strain evidence="6">CCUG 62763</strain>
    </source>
</reference>
<feature type="chain" id="PRO_5045220319" evidence="3">
    <location>
        <begin position="38"/>
        <end position="942"/>
    </location>
</feature>
<feature type="signal peptide" evidence="3">
    <location>
        <begin position="1"/>
        <end position="37"/>
    </location>
</feature>
<evidence type="ECO:0000256" key="1">
    <source>
        <dbReference type="SAM" id="MobiDB-lite"/>
    </source>
</evidence>
<keyword evidence="6" id="KW-1185">Reference proteome</keyword>
<gene>
    <name evidence="5" type="ORF">ACFO3M_11920</name>
</gene>
<comment type="caution">
    <text evidence="5">The sequence shown here is derived from an EMBL/GenBank/DDBJ whole genome shotgun (WGS) entry which is preliminary data.</text>
</comment>
<feature type="transmembrane region" description="Helical" evidence="2">
    <location>
        <begin position="673"/>
        <end position="696"/>
    </location>
</feature>
<dbReference type="Pfam" id="PF13519">
    <property type="entry name" value="VWA_2"/>
    <property type="match status" value="1"/>
</dbReference>
<feature type="compositionally biased region" description="Pro residues" evidence="1">
    <location>
        <begin position="907"/>
        <end position="921"/>
    </location>
</feature>
<sequence>MTLRAINTALPRRATALLLVCLGAVLALTGLAVPAAAAPSPVGTAALQDLGACLADQQQADVLLLVDESGSLGRTDPDDTRVAAAQLLLARLADTAARSGATVDLAVSGFSAGVRGALDWSPLTEGSLPDASAAVADFAGRDDGFETDYWTALTTARQQLVDHRDPASTRPCQALVLFTDGQYELSARDTDAERRQYGETLPIPGAEGVPITSDDAAAQVAEAGRSDLCRPGGVADQLREDRILLIALGLTGDGVDLGLLGSIAESAPSPCGQAAPYGLFLSADDVQDLVLAFDAVGDPANPPQPVDEKGVCVGAVCPQQAHTFTLDASITSIHLVGTSDAAGIDVFVQPPGVPQPQLLRYDAARPSGVLPAGAVGLDYTWYADGAFSVDASIPAGGANWSGPWRVVFVDPTGQNPDAVTRTQLTIQADLAAVVGPGAPVEWRVGEDVGPLSFALVRSDGTPAALGDPAPTLALDVALRADDGTEAVLATAVPGPQLGAVRLTVPADFPPGPAELRTSLAVTTVSGQVLQPQVRTAQVDVLPPLGFPAVSADPVDFGRLEGTEPSDTVTIPVTGPGCVWVGSATLDVHPAGVDEVTATSPHGSAEECLEVAEGDTGELTVQLESGVVEAGDLQGDLVLRAAPEGVDADEREARAVDVRVAYAAELVRPADTGVLIGVFLAALVVGIGLPVLVFLLGRRIAAKLPDKPLQSTLLDVRVGPGGLSGAAPDRTWDPVPPPGGGRKQAVLSGVPVRARAGVKLTEAGYAEVEDPARVGVSGAPGGRAPKSLAARLPLALAGSWTLLLDRATAASDAAEVPARLLLVVDAVATAEQREALLSRVRAEGPGAVDSLRAAARESADAPTAPPPPPDPFGGPSGGSTPPGGGPAPDPFGGSPAPAWPGGGGSWPPATPATPASPAPPARDPFAGGGGSPWPSPSSDPFRR</sequence>
<keyword evidence="2" id="KW-1133">Transmembrane helix</keyword>
<dbReference type="InterPro" id="IPR036465">
    <property type="entry name" value="vWFA_dom_sf"/>
</dbReference>
<evidence type="ECO:0000256" key="2">
    <source>
        <dbReference type="SAM" id="Phobius"/>
    </source>
</evidence>
<evidence type="ECO:0000313" key="6">
    <source>
        <dbReference type="Proteomes" id="UP001596025"/>
    </source>
</evidence>
<dbReference type="RefSeq" id="WP_387988809.1">
    <property type="nucleotide sequence ID" value="NZ_JBHSGR010000011.1"/>
</dbReference>